<keyword evidence="2" id="KW-1185">Reference proteome</keyword>
<evidence type="ECO:0000313" key="1">
    <source>
        <dbReference type="EMBL" id="KAF7840221.1"/>
    </source>
</evidence>
<protein>
    <submittedName>
        <fullName evidence="1">Uncharacterized protein</fullName>
    </submittedName>
</protein>
<name>A0A835CEV5_9FABA</name>
<accession>A0A835CEV5</accession>
<dbReference type="Proteomes" id="UP000634136">
    <property type="component" value="Unassembled WGS sequence"/>
</dbReference>
<reference evidence="1" key="1">
    <citation type="submission" date="2020-09" db="EMBL/GenBank/DDBJ databases">
        <title>Genome-Enabled Discovery of Anthraquinone Biosynthesis in Senna tora.</title>
        <authorList>
            <person name="Kang S.-H."/>
            <person name="Pandey R.P."/>
            <person name="Lee C.-M."/>
            <person name="Sim J.-S."/>
            <person name="Jeong J.-T."/>
            <person name="Choi B.-S."/>
            <person name="Jung M."/>
            <person name="Ginzburg D."/>
            <person name="Zhao K."/>
            <person name="Won S.Y."/>
            <person name="Oh T.-J."/>
            <person name="Yu Y."/>
            <person name="Kim N.-H."/>
            <person name="Lee O.R."/>
            <person name="Lee T.-H."/>
            <person name="Bashyal P."/>
            <person name="Kim T.-S."/>
            <person name="Lee W.-H."/>
            <person name="Kawkins C."/>
            <person name="Kim C.-K."/>
            <person name="Kim J.S."/>
            <person name="Ahn B.O."/>
            <person name="Rhee S.Y."/>
            <person name="Sohng J.K."/>
        </authorList>
    </citation>
    <scope>NUCLEOTIDE SEQUENCE</scope>
    <source>
        <tissue evidence="1">Leaf</tissue>
    </source>
</reference>
<dbReference type="EMBL" id="JAAIUW010000003">
    <property type="protein sequence ID" value="KAF7840221.1"/>
    <property type="molecule type" value="Genomic_DNA"/>
</dbReference>
<sequence length="32" mass="3604">MLREEGRYEICVTCCVVKLEAGSRWSSSPGQE</sequence>
<comment type="caution">
    <text evidence="1">The sequence shown here is derived from an EMBL/GenBank/DDBJ whole genome shotgun (WGS) entry which is preliminary data.</text>
</comment>
<gene>
    <name evidence="1" type="ORF">G2W53_008703</name>
</gene>
<dbReference type="AlphaFoldDB" id="A0A835CEV5"/>
<proteinExistence type="predicted"/>
<organism evidence="1 2">
    <name type="scientific">Senna tora</name>
    <dbReference type="NCBI Taxonomy" id="362788"/>
    <lineage>
        <taxon>Eukaryota</taxon>
        <taxon>Viridiplantae</taxon>
        <taxon>Streptophyta</taxon>
        <taxon>Embryophyta</taxon>
        <taxon>Tracheophyta</taxon>
        <taxon>Spermatophyta</taxon>
        <taxon>Magnoliopsida</taxon>
        <taxon>eudicotyledons</taxon>
        <taxon>Gunneridae</taxon>
        <taxon>Pentapetalae</taxon>
        <taxon>rosids</taxon>
        <taxon>fabids</taxon>
        <taxon>Fabales</taxon>
        <taxon>Fabaceae</taxon>
        <taxon>Caesalpinioideae</taxon>
        <taxon>Cassia clade</taxon>
        <taxon>Senna</taxon>
    </lineage>
</organism>
<evidence type="ECO:0000313" key="2">
    <source>
        <dbReference type="Proteomes" id="UP000634136"/>
    </source>
</evidence>